<dbReference type="Proteomes" id="UP001215216">
    <property type="component" value="Chromosome"/>
</dbReference>
<dbReference type="InterPro" id="IPR049874">
    <property type="entry name" value="ROK_cs"/>
</dbReference>
<evidence type="ECO:0000313" key="3">
    <source>
        <dbReference type="Proteomes" id="UP001215216"/>
    </source>
</evidence>
<dbReference type="PANTHER" id="PTHR18964:SF169">
    <property type="entry name" value="N-ACETYLMANNOSAMINE KINASE"/>
    <property type="match status" value="1"/>
</dbReference>
<organism evidence="2 3">
    <name type="scientific">Arcanobacterium canis</name>
    <dbReference type="NCBI Taxonomy" id="999183"/>
    <lineage>
        <taxon>Bacteria</taxon>
        <taxon>Bacillati</taxon>
        <taxon>Actinomycetota</taxon>
        <taxon>Actinomycetes</taxon>
        <taxon>Actinomycetales</taxon>
        <taxon>Actinomycetaceae</taxon>
        <taxon>Arcanobacterium</taxon>
    </lineage>
</organism>
<dbReference type="RefSeq" id="WP_278012706.1">
    <property type="nucleotide sequence ID" value="NZ_CP121208.1"/>
</dbReference>
<dbReference type="InterPro" id="IPR000600">
    <property type="entry name" value="ROK"/>
</dbReference>
<name>A0ABY8G1F6_9ACTO</name>
<dbReference type="PROSITE" id="PS01125">
    <property type="entry name" value="ROK"/>
    <property type="match status" value="1"/>
</dbReference>
<keyword evidence="3" id="KW-1185">Reference proteome</keyword>
<sequence>MSQINGRVLALDIGGTKVGWAVFAHSHSHPDSSHAPLTRSDLTTVARGVMPTEAPKGGADLARRLVELTQSLVVEHSCVGVAIASAGVVDPETGAIISATDTLPGWSGTPLGGLLRHATGVPVWIINDVHAHGLGEATMGAGRGCGIVASIAVGTGIGGAVIDNGEISFGAHNLAGHFGHVHHHFGAGVPCSCGRSGHLEAFASGSGLAAWYNQRSDVEKVADGAQLRMRADAGDELARSCFTESAYAVGEVLSSLANCIDPNIIVVSGSVANKNGEEWWDSLRAGYAAGAMDGVSCVPIVGGELGDDAPLLGAYHNFIARSRDHHSL</sequence>
<accession>A0ABY8G1F6</accession>
<gene>
    <name evidence="2" type="ORF">P7079_07950</name>
</gene>
<dbReference type="Gene3D" id="3.30.420.40">
    <property type="match status" value="2"/>
</dbReference>
<dbReference type="InterPro" id="IPR043129">
    <property type="entry name" value="ATPase_NBD"/>
</dbReference>
<reference evidence="2 3" key="1">
    <citation type="submission" date="2023-03" db="EMBL/GenBank/DDBJ databases">
        <title>Complete genome of Arcanobacterium canis strain DSM 25104 isolated in 2010 from a canine otitis externa in Germany.</title>
        <authorList>
            <person name="Borowiak M."/>
            <person name="Kreitlow A."/>
            <person name="Malorny B."/>
            <person name="Laemmler C."/>
            <person name="Prenger-Berninghoff E."/>
            <person name="Ploetz M."/>
            <person name="Abdulmawjood A."/>
        </authorList>
    </citation>
    <scope>NUCLEOTIDE SEQUENCE [LARGE SCALE GENOMIC DNA]</scope>
    <source>
        <strain evidence="2 3">DSM 25104</strain>
    </source>
</reference>
<dbReference type="Pfam" id="PF00480">
    <property type="entry name" value="ROK"/>
    <property type="match status" value="1"/>
</dbReference>
<comment type="similarity">
    <text evidence="1">Belongs to the ROK (NagC/XylR) family.</text>
</comment>
<proteinExistence type="inferred from homology"/>
<evidence type="ECO:0000256" key="1">
    <source>
        <dbReference type="ARBA" id="ARBA00006479"/>
    </source>
</evidence>
<dbReference type="SUPFAM" id="SSF53067">
    <property type="entry name" value="Actin-like ATPase domain"/>
    <property type="match status" value="1"/>
</dbReference>
<dbReference type="EMBL" id="CP121208">
    <property type="protein sequence ID" value="WFM83311.1"/>
    <property type="molecule type" value="Genomic_DNA"/>
</dbReference>
<evidence type="ECO:0000313" key="2">
    <source>
        <dbReference type="EMBL" id="WFM83311.1"/>
    </source>
</evidence>
<protein>
    <submittedName>
        <fullName evidence="2">ROK family protein</fullName>
    </submittedName>
</protein>
<dbReference type="PANTHER" id="PTHR18964">
    <property type="entry name" value="ROK (REPRESSOR, ORF, KINASE) FAMILY"/>
    <property type="match status" value="1"/>
</dbReference>